<gene>
    <name evidence="3" type="ORF">PFNF54_04051</name>
</gene>
<keyword evidence="4" id="KW-1185">Reference proteome</keyword>
<name>W7K1T0_PLAFO</name>
<evidence type="ECO:0000313" key="4">
    <source>
        <dbReference type="Proteomes" id="UP000030673"/>
    </source>
</evidence>
<reference evidence="3 4" key="1">
    <citation type="submission" date="2013-02" db="EMBL/GenBank/DDBJ databases">
        <title>The Genome Sequence of Plasmodium falciparum NF54.</title>
        <authorList>
            <consortium name="The Broad Institute Genome Sequencing Platform"/>
            <consortium name="The Broad Institute Genome Sequencing Center for Infectious Disease"/>
            <person name="Neafsey D."/>
            <person name="Cheeseman I."/>
            <person name="Volkman S."/>
            <person name="Adams J."/>
            <person name="Walker B."/>
            <person name="Young S.K."/>
            <person name="Zeng Q."/>
            <person name="Gargeya S."/>
            <person name="Fitzgerald M."/>
            <person name="Haas B."/>
            <person name="Abouelleil A."/>
            <person name="Alvarado L."/>
            <person name="Arachchi H.M."/>
            <person name="Berlin A.M."/>
            <person name="Chapman S.B."/>
            <person name="Dewar J."/>
            <person name="Goldberg J."/>
            <person name="Griggs A."/>
            <person name="Gujja S."/>
            <person name="Hansen M."/>
            <person name="Howarth C."/>
            <person name="Imamovic A."/>
            <person name="Larimer J."/>
            <person name="McCowan C."/>
            <person name="Murphy C."/>
            <person name="Neiman D."/>
            <person name="Pearson M."/>
            <person name="Priest M."/>
            <person name="Roberts A."/>
            <person name="Saif S."/>
            <person name="Shea T."/>
            <person name="Sisk P."/>
            <person name="Sykes S."/>
            <person name="Wortman J."/>
            <person name="Nusbaum C."/>
            <person name="Birren B."/>
        </authorList>
    </citation>
    <scope>NUCLEOTIDE SEQUENCE [LARGE SCALE GENOMIC DNA]</scope>
    <source>
        <strain evidence="3 4">NF54</strain>
    </source>
</reference>
<evidence type="ECO:0000256" key="1">
    <source>
        <dbReference type="SAM" id="Coils"/>
    </source>
</evidence>
<dbReference type="AlphaFoldDB" id="W7K1T0"/>
<dbReference type="InterPro" id="IPR006373">
    <property type="entry name" value="VSA_Rifin"/>
</dbReference>
<accession>W7K1T0</accession>
<evidence type="ECO:0000256" key="2">
    <source>
        <dbReference type="SAM" id="Phobius"/>
    </source>
</evidence>
<dbReference type="EMBL" id="KE123852">
    <property type="protein sequence ID" value="EWC87274.1"/>
    <property type="molecule type" value="Genomic_DNA"/>
</dbReference>
<keyword evidence="1" id="KW-0175">Coiled coil</keyword>
<proteinExistence type="predicted"/>
<evidence type="ECO:0008006" key="5">
    <source>
        <dbReference type="Google" id="ProtNLM"/>
    </source>
</evidence>
<feature type="transmembrane region" description="Helical" evidence="2">
    <location>
        <begin position="541"/>
        <end position="563"/>
    </location>
</feature>
<keyword evidence="2" id="KW-0472">Membrane</keyword>
<feature type="transmembrane region" description="Helical" evidence="2">
    <location>
        <begin position="270"/>
        <end position="291"/>
    </location>
</feature>
<evidence type="ECO:0000313" key="3">
    <source>
        <dbReference type="EMBL" id="EWC87274.1"/>
    </source>
</evidence>
<protein>
    <recommendedName>
        <fullName evidence="5">Rifin</fullName>
    </recommendedName>
</protein>
<feature type="transmembrane region" description="Helical" evidence="2">
    <location>
        <begin position="6"/>
        <end position="27"/>
    </location>
</feature>
<keyword evidence="2" id="KW-0812">Transmembrane</keyword>
<sequence>MRRLIVVIGVKRVTILIFYVLLSLILAHNENKPYTKSHTAITALRVLSKCELYVSNYDNDPDLESVEENFDIQTSQRFEEYDERMKEKQQKCKEQCEKDIQKIILKDQIEKSLTEKVEKDYLKCGCGLRGVAVSVGIIGPVAVNEWTKTATAMAIDFAIQECIKEGIQVVIERIKLFDFISSYLTVDWEMFINGSNYNTASGLIEAANSAMFSKGNSCTSPTGYFGRVCEAISNAKASFSSVAVEGEQAAFNTTKGIQVTMLSAVEAPSANMYSAIGYSVLAILIILLVMAHSENKQYITPYTPNTSSRVLTECDIKMSIYDNDGDMKSVKENFDRQTSQRFEEYEERMKDKRRKCKEQCDKDIQEIIVKDKMEKSLAKKVEKGCLRCGCGLGGVAASVGIIGPIAVNEVKKAALVAAAQKGIEVGMAKAIEELGKIVGLSDFSYLNWSAMITATTYYKPMKLVNIVNSANSMCTDSNPAFTSLFCKASYRINSEVSSSRFTEVISQEAAKAASAAGEAAKNAEKAQIALVNEESAHLYSAIGYSVIAILIILLVMVIIYLILRYRRKKKMNKKLQYTKLLNQ</sequence>
<dbReference type="CDD" id="cd12087">
    <property type="entry name" value="TM_EGFR-like"/>
    <property type="match status" value="1"/>
</dbReference>
<dbReference type="Pfam" id="PF02009">
    <property type="entry name" value="RIFIN"/>
    <property type="match status" value="2"/>
</dbReference>
<dbReference type="NCBIfam" id="TIGR01477">
    <property type="entry name" value="RIFIN"/>
    <property type="match status" value="2"/>
</dbReference>
<dbReference type="Proteomes" id="UP000030673">
    <property type="component" value="Unassembled WGS sequence"/>
</dbReference>
<organism evidence="3 4">
    <name type="scientific">Plasmodium falciparum (isolate NF54)</name>
    <dbReference type="NCBI Taxonomy" id="5843"/>
    <lineage>
        <taxon>Eukaryota</taxon>
        <taxon>Sar</taxon>
        <taxon>Alveolata</taxon>
        <taxon>Apicomplexa</taxon>
        <taxon>Aconoidasida</taxon>
        <taxon>Haemosporida</taxon>
        <taxon>Plasmodiidae</taxon>
        <taxon>Plasmodium</taxon>
        <taxon>Plasmodium (Laverania)</taxon>
    </lineage>
</organism>
<feature type="coiled-coil region" evidence="1">
    <location>
        <begin position="335"/>
        <end position="362"/>
    </location>
</feature>
<keyword evidence="2" id="KW-1133">Transmembrane helix</keyword>